<feature type="transmembrane region" description="Helical" evidence="1">
    <location>
        <begin position="117"/>
        <end position="136"/>
    </location>
</feature>
<gene>
    <name evidence="3" type="ORF">I5731_16710</name>
</gene>
<reference evidence="3" key="1">
    <citation type="submission" date="2020-12" db="EMBL/GenBank/DDBJ databases">
        <title>Methylobrevis albus sp. nov., isolated from fresh water lack sediment.</title>
        <authorList>
            <person name="Zou Q."/>
        </authorList>
    </citation>
    <scope>NUCLEOTIDE SEQUENCE</scope>
    <source>
        <strain evidence="3">L22</strain>
    </source>
</reference>
<keyword evidence="1" id="KW-1133">Transmembrane helix</keyword>
<dbReference type="EMBL" id="JADZLT010000054">
    <property type="protein sequence ID" value="MBH0239467.1"/>
    <property type="molecule type" value="Genomic_DNA"/>
</dbReference>
<feature type="domain" description="DUF1468" evidence="2">
    <location>
        <begin position="11"/>
        <end position="145"/>
    </location>
</feature>
<feature type="transmembrane region" description="Helical" evidence="1">
    <location>
        <begin position="75"/>
        <end position="97"/>
    </location>
</feature>
<feature type="transmembrane region" description="Helical" evidence="1">
    <location>
        <begin position="12"/>
        <end position="30"/>
    </location>
</feature>
<comment type="caution">
    <text evidence="3">The sequence shown here is derived from an EMBL/GenBank/DDBJ whole genome shotgun (WGS) entry which is preliminary data.</text>
</comment>
<keyword evidence="4" id="KW-1185">Reference proteome</keyword>
<proteinExistence type="predicted"/>
<feature type="transmembrane region" description="Helical" evidence="1">
    <location>
        <begin position="42"/>
        <end position="63"/>
    </location>
</feature>
<dbReference type="RefSeq" id="WP_197312540.1">
    <property type="nucleotide sequence ID" value="NZ_JADZLT010000054.1"/>
</dbReference>
<dbReference type="Proteomes" id="UP000631694">
    <property type="component" value="Unassembled WGS sequence"/>
</dbReference>
<keyword evidence="1" id="KW-0812">Transmembrane</keyword>
<accession>A0A931MZH5</accession>
<dbReference type="InterPro" id="IPR009936">
    <property type="entry name" value="DUF1468"/>
</dbReference>
<evidence type="ECO:0000256" key="1">
    <source>
        <dbReference type="SAM" id="Phobius"/>
    </source>
</evidence>
<dbReference type="AlphaFoldDB" id="A0A931MZH5"/>
<organism evidence="3 4">
    <name type="scientific">Methylobrevis albus</name>
    <dbReference type="NCBI Taxonomy" id="2793297"/>
    <lineage>
        <taxon>Bacteria</taxon>
        <taxon>Pseudomonadati</taxon>
        <taxon>Pseudomonadota</taxon>
        <taxon>Alphaproteobacteria</taxon>
        <taxon>Hyphomicrobiales</taxon>
        <taxon>Pleomorphomonadaceae</taxon>
        <taxon>Methylobrevis</taxon>
    </lineage>
</organism>
<dbReference type="Pfam" id="PF07331">
    <property type="entry name" value="TctB"/>
    <property type="match status" value="1"/>
</dbReference>
<protein>
    <submittedName>
        <fullName evidence="3">Tripartite tricarboxylate transporter TctB family protein</fullName>
    </submittedName>
</protein>
<keyword evidence="1" id="KW-0472">Membrane</keyword>
<evidence type="ECO:0000313" key="4">
    <source>
        <dbReference type="Proteomes" id="UP000631694"/>
    </source>
</evidence>
<name>A0A931MZH5_9HYPH</name>
<evidence type="ECO:0000313" key="3">
    <source>
        <dbReference type="EMBL" id="MBH0239467.1"/>
    </source>
</evidence>
<evidence type="ECO:0000259" key="2">
    <source>
        <dbReference type="Pfam" id="PF07331"/>
    </source>
</evidence>
<sequence length="153" mass="15846">MFTDKSTRDILAGLVFIGFGLAFAIGALNYDMGRAIKMGPGYLPMITSLLLVGLGTAVAVQGWRRSETIEPTPIPWRGLILIVAVIGFFGLCARGVGLGPATFVTAAVTALASRHNGPVAAIGIGVGMAVLCVLVFRVGLGISIPTIGPWFGF</sequence>